<dbReference type="AlphaFoldDB" id="A0A9N8YXL8"/>
<accession>A0A9N8YXL8</accession>
<keyword evidence="1" id="KW-0812">Transmembrane</keyword>
<keyword evidence="3" id="KW-1185">Reference proteome</keyword>
<gene>
    <name evidence="2" type="ORF">POCULU_LOCUS468</name>
</gene>
<keyword evidence="1" id="KW-1133">Transmembrane helix</keyword>
<evidence type="ECO:0000313" key="2">
    <source>
        <dbReference type="EMBL" id="CAG8459180.1"/>
    </source>
</evidence>
<evidence type="ECO:0000313" key="3">
    <source>
        <dbReference type="Proteomes" id="UP000789572"/>
    </source>
</evidence>
<dbReference type="OrthoDB" id="2348943at2759"/>
<dbReference type="Proteomes" id="UP000789572">
    <property type="component" value="Unassembled WGS sequence"/>
</dbReference>
<feature type="transmembrane region" description="Helical" evidence="1">
    <location>
        <begin position="6"/>
        <end position="30"/>
    </location>
</feature>
<sequence length="134" mass="14953">MQPQSIAVGFWYFITTSIVGLSCFAFNLYFTLKLHDLCWPNVHAIDYLHKALFVMNLSIPLPKCVAGALRRSRENSEENGVTDNKISTANKFGGNSYGKTHNNEEVIIANKADSVGTRRDDDAENVPNKNSCRV</sequence>
<name>A0A9N8YXL8_9GLOM</name>
<comment type="caution">
    <text evidence="2">The sequence shown here is derived from an EMBL/GenBank/DDBJ whole genome shotgun (WGS) entry which is preliminary data.</text>
</comment>
<protein>
    <submittedName>
        <fullName evidence="2">4897_t:CDS:1</fullName>
    </submittedName>
</protein>
<evidence type="ECO:0000256" key="1">
    <source>
        <dbReference type="SAM" id="Phobius"/>
    </source>
</evidence>
<reference evidence="2" key="1">
    <citation type="submission" date="2021-06" db="EMBL/GenBank/DDBJ databases">
        <authorList>
            <person name="Kallberg Y."/>
            <person name="Tangrot J."/>
            <person name="Rosling A."/>
        </authorList>
    </citation>
    <scope>NUCLEOTIDE SEQUENCE</scope>
    <source>
        <strain evidence="2">IA702</strain>
    </source>
</reference>
<dbReference type="EMBL" id="CAJVPJ010000024">
    <property type="protein sequence ID" value="CAG8459180.1"/>
    <property type="molecule type" value="Genomic_DNA"/>
</dbReference>
<keyword evidence="1" id="KW-0472">Membrane</keyword>
<proteinExistence type="predicted"/>
<organism evidence="2 3">
    <name type="scientific">Paraglomus occultum</name>
    <dbReference type="NCBI Taxonomy" id="144539"/>
    <lineage>
        <taxon>Eukaryota</taxon>
        <taxon>Fungi</taxon>
        <taxon>Fungi incertae sedis</taxon>
        <taxon>Mucoromycota</taxon>
        <taxon>Glomeromycotina</taxon>
        <taxon>Glomeromycetes</taxon>
        <taxon>Paraglomerales</taxon>
        <taxon>Paraglomeraceae</taxon>
        <taxon>Paraglomus</taxon>
    </lineage>
</organism>